<feature type="compositionally biased region" description="Basic and acidic residues" evidence="1">
    <location>
        <begin position="1"/>
        <end position="16"/>
    </location>
</feature>
<dbReference type="Proteomes" id="UP000176998">
    <property type="component" value="Unassembled WGS sequence"/>
</dbReference>
<evidence type="ECO:0000256" key="1">
    <source>
        <dbReference type="SAM" id="MobiDB-lite"/>
    </source>
</evidence>
<dbReference type="RefSeq" id="XP_022474414.1">
    <property type="nucleotide sequence ID" value="XM_022619149.1"/>
</dbReference>
<organism evidence="2 3">
    <name type="scientific">Colletotrichum orchidophilum</name>
    <dbReference type="NCBI Taxonomy" id="1209926"/>
    <lineage>
        <taxon>Eukaryota</taxon>
        <taxon>Fungi</taxon>
        <taxon>Dikarya</taxon>
        <taxon>Ascomycota</taxon>
        <taxon>Pezizomycotina</taxon>
        <taxon>Sordariomycetes</taxon>
        <taxon>Hypocreomycetidae</taxon>
        <taxon>Glomerellales</taxon>
        <taxon>Glomerellaceae</taxon>
        <taxon>Colletotrichum</taxon>
    </lineage>
</organism>
<evidence type="ECO:0000313" key="3">
    <source>
        <dbReference type="Proteomes" id="UP000176998"/>
    </source>
</evidence>
<dbReference type="EMBL" id="MJBS01000060">
    <property type="protein sequence ID" value="OHE97259.1"/>
    <property type="molecule type" value="Genomic_DNA"/>
</dbReference>
<name>A0A1G4B734_9PEZI</name>
<dbReference type="GeneID" id="34560659"/>
<comment type="caution">
    <text evidence="2">The sequence shown here is derived from an EMBL/GenBank/DDBJ whole genome shotgun (WGS) entry which is preliminary data.</text>
</comment>
<proteinExistence type="predicted"/>
<feature type="region of interest" description="Disordered" evidence="1">
    <location>
        <begin position="1"/>
        <end position="24"/>
    </location>
</feature>
<keyword evidence="3" id="KW-1185">Reference proteome</keyword>
<dbReference type="AlphaFoldDB" id="A0A1G4B734"/>
<evidence type="ECO:0000313" key="2">
    <source>
        <dbReference type="EMBL" id="OHE97259.1"/>
    </source>
</evidence>
<sequence length="219" mass="24821">MSEKLHRQRKEREEGAAHTTPTPTHYYAYTRTSHHRSVPQRPVCYFCLPFVSQPPRPRVMGIESSSRYLYPKAETWPQPELQCARRRPNQIPVRQVAEYPGCNTSEGAVGEKHAERYLICHEEERAGLWRGAAHRASLRIKVHNSAVGGERACLAVPNLEPKCACAPFACPPSLGLLRRPRRLSLTVIFVHRVCPCKEYSAMGSKQHRQLAVSEGPSYL</sequence>
<accession>A0A1G4B734</accession>
<protein>
    <submittedName>
        <fullName evidence="2">Uncharacterized protein</fullName>
    </submittedName>
</protein>
<reference evidence="2 3" key="1">
    <citation type="submission" date="2016-09" db="EMBL/GenBank/DDBJ databases">
        <authorList>
            <person name="Capua I."/>
            <person name="De Benedictis P."/>
            <person name="Joannis T."/>
            <person name="Lombin L.H."/>
            <person name="Cattoli G."/>
        </authorList>
    </citation>
    <scope>NUCLEOTIDE SEQUENCE [LARGE SCALE GENOMIC DNA]</scope>
    <source>
        <strain evidence="2 3">IMI 309357</strain>
    </source>
</reference>
<gene>
    <name evidence="2" type="ORF">CORC01_07513</name>
</gene>